<feature type="chain" id="PRO_5031135390" evidence="4">
    <location>
        <begin position="21"/>
        <end position="104"/>
    </location>
</feature>
<evidence type="ECO:0000256" key="3">
    <source>
        <dbReference type="ARBA" id="ARBA00023004"/>
    </source>
</evidence>
<dbReference type="GO" id="GO:0009055">
    <property type="term" value="F:electron transfer activity"/>
    <property type="evidence" value="ECO:0007669"/>
    <property type="project" value="InterPro"/>
</dbReference>
<keyword evidence="7" id="KW-1185">Reference proteome</keyword>
<dbReference type="SUPFAM" id="SSF46626">
    <property type="entry name" value="Cytochrome c"/>
    <property type="match status" value="1"/>
</dbReference>
<accession>A0A7X2IJ46</accession>
<feature type="domain" description="Cytochrome c" evidence="5">
    <location>
        <begin position="28"/>
        <end position="94"/>
    </location>
</feature>
<dbReference type="GO" id="GO:0020037">
    <property type="term" value="F:heme binding"/>
    <property type="evidence" value="ECO:0007669"/>
    <property type="project" value="InterPro"/>
</dbReference>
<evidence type="ECO:0000313" key="7">
    <source>
        <dbReference type="Proteomes" id="UP000446768"/>
    </source>
</evidence>
<dbReference type="InterPro" id="IPR036909">
    <property type="entry name" value="Cyt_c-like_dom_sf"/>
</dbReference>
<sequence length="104" mass="11392">MRNAALWISAGWLAASVAWAAPTERQLKLLQNNCLQCHARPGIGAPLAGRPEDWQSRNRLGEDAMLRNVVQGMRGMPPLGYCAACDEADLRVLIRLLAGLEARK</sequence>
<dbReference type="InterPro" id="IPR009056">
    <property type="entry name" value="Cyt_c-like_dom"/>
</dbReference>
<keyword evidence="4" id="KW-0732">Signal</keyword>
<reference evidence="6 7" key="1">
    <citation type="submission" date="2019-11" db="EMBL/GenBank/DDBJ databases">
        <title>Novel species isolated from a subtropical stream in China.</title>
        <authorList>
            <person name="Lu H."/>
        </authorList>
    </citation>
    <scope>NUCLEOTIDE SEQUENCE [LARGE SCALE GENOMIC DNA]</scope>
    <source>
        <strain evidence="6 7">FT92W</strain>
    </source>
</reference>
<organism evidence="6 7">
    <name type="scientific">Pseudoduganella rivuli</name>
    <dbReference type="NCBI Taxonomy" id="2666085"/>
    <lineage>
        <taxon>Bacteria</taxon>
        <taxon>Pseudomonadati</taxon>
        <taxon>Pseudomonadota</taxon>
        <taxon>Betaproteobacteria</taxon>
        <taxon>Burkholderiales</taxon>
        <taxon>Oxalobacteraceae</taxon>
        <taxon>Telluria group</taxon>
        <taxon>Pseudoduganella</taxon>
    </lineage>
</organism>
<dbReference type="PANTHER" id="PTHR40942:SF4">
    <property type="entry name" value="CYTOCHROME C5"/>
    <property type="match status" value="1"/>
</dbReference>
<keyword evidence="2" id="KW-0479">Metal-binding</keyword>
<dbReference type="Proteomes" id="UP000446768">
    <property type="component" value="Unassembled WGS sequence"/>
</dbReference>
<feature type="signal peptide" evidence="4">
    <location>
        <begin position="1"/>
        <end position="20"/>
    </location>
</feature>
<evidence type="ECO:0000256" key="4">
    <source>
        <dbReference type="SAM" id="SignalP"/>
    </source>
</evidence>
<name>A0A7X2IJ46_9BURK</name>
<gene>
    <name evidence="6" type="ORF">GJ700_01685</name>
</gene>
<dbReference type="Gene3D" id="1.10.760.10">
    <property type="entry name" value="Cytochrome c-like domain"/>
    <property type="match status" value="1"/>
</dbReference>
<dbReference type="GO" id="GO:0046872">
    <property type="term" value="F:metal ion binding"/>
    <property type="evidence" value="ECO:0007669"/>
    <property type="project" value="UniProtKB-KW"/>
</dbReference>
<dbReference type="EMBL" id="WKJJ01000001">
    <property type="protein sequence ID" value="MRV70433.1"/>
    <property type="molecule type" value="Genomic_DNA"/>
</dbReference>
<dbReference type="AlphaFoldDB" id="A0A7X2IJ46"/>
<dbReference type="PANTHER" id="PTHR40942">
    <property type="match status" value="1"/>
</dbReference>
<comment type="caution">
    <text evidence="6">The sequence shown here is derived from an EMBL/GenBank/DDBJ whole genome shotgun (WGS) entry which is preliminary data.</text>
</comment>
<keyword evidence="1" id="KW-0349">Heme</keyword>
<evidence type="ECO:0000313" key="6">
    <source>
        <dbReference type="EMBL" id="MRV70433.1"/>
    </source>
</evidence>
<evidence type="ECO:0000259" key="5">
    <source>
        <dbReference type="Pfam" id="PF13442"/>
    </source>
</evidence>
<evidence type="ECO:0000256" key="2">
    <source>
        <dbReference type="ARBA" id="ARBA00022723"/>
    </source>
</evidence>
<dbReference type="RefSeq" id="WP_154370907.1">
    <property type="nucleotide sequence ID" value="NZ_WKJJ01000001.1"/>
</dbReference>
<keyword evidence="3" id="KW-0408">Iron</keyword>
<proteinExistence type="predicted"/>
<protein>
    <submittedName>
        <fullName evidence="6">Cytochrome c5 family protein</fullName>
    </submittedName>
</protein>
<dbReference type="Pfam" id="PF13442">
    <property type="entry name" value="Cytochrome_CBB3"/>
    <property type="match status" value="1"/>
</dbReference>
<evidence type="ECO:0000256" key="1">
    <source>
        <dbReference type="ARBA" id="ARBA00022617"/>
    </source>
</evidence>